<dbReference type="CDD" id="cd00167">
    <property type="entry name" value="SANT"/>
    <property type="match status" value="1"/>
</dbReference>
<feature type="compositionally biased region" description="Basic and acidic residues" evidence="2">
    <location>
        <begin position="203"/>
        <end position="214"/>
    </location>
</feature>
<dbReference type="Proteomes" id="UP000623129">
    <property type="component" value="Unassembled WGS sequence"/>
</dbReference>
<dbReference type="GO" id="GO:0000981">
    <property type="term" value="F:DNA-binding transcription factor activity, RNA polymerase II-specific"/>
    <property type="evidence" value="ECO:0007669"/>
    <property type="project" value="TreeGrafter"/>
</dbReference>
<feature type="region of interest" description="Disordered" evidence="2">
    <location>
        <begin position="194"/>
        <end position="220"/>
    </location>
</feature>
<feature type="region of interest" description="Disordered" evidence="2">
    <location>
        <begin position="83"/>
        <end position="116"/>
    </location>
</feature>
<dbReference type="GO" id="GO:0000978">
    <property type="term" value="F:RNA polymerase II cis-regulatory region sequence-specific DNA binding"/>
    <property type="evidence" value="ECO:0007669"/>
    <property type="project" value="TreeGrafter"/>
</dbReference>
<evidence type="ECO:0000259" key="4">
    <source>
        <dbReference type="PROSITE" id="PS51294"/>
    </source>
</evidence>
<feature type="domain" description="Myb-like" evidence="3">
    <location>
        <begin position="23"/>
        <end position="63"/>
    </location>
</feature>
<dbReference type="GO" id="GO:0005634">
    <property type="term" value="C:nucleus"/>
    <property type="evidence" value="ECO:0007669"/>
    <property type="project" value="TreeGrafter"/>
</dbReference>
<gene>
    <name evidence="5" type="ORF">FCM35_KLT18559</name>
</gene>
<dbReference type="PANTHER" id="PTHR45614:SF25">
    <property type="entry name" value="MYB PROTEIN"/>
    <property type="match status" value="1"/>
</dbReference>
<dbReference type="PANTHER" id="PTHR45614">
    <property type="entry name" value="MYB PROTEIN-RELATED"/>
    <property type="match status" value="1"/>
</dbReference>
<dbReference type="SMART" id="SM00717">
    <property type="entry name" value="SANT"/>
    <property type="match status" value="1"/>
</dbReference>
<feature type="compositionally biased region" description="Polar residues" evidence="2">
    <location>
        <begin position="94"/>
        <end position="110"/>
    </location>
</feature>
<accession>A0A833RFD4</accession>
<dbReference type="EMBL" id="SWLB01000006">
    <property type="protein sequence ID" value="KAF3337972.1"/>
    <property type="molecule type" value="Genomic_DNA"/>
</dbReference>
<keyword evidence="1" id="KW-0238">DNA-binding</keyword>
<dbReference type="InterPro" id="IPR017930">
    <property type="entry name" value="Myb_dom"/>
</dbReference>
<feature type="compositionally biased region" description="Basic and acidic residues" evidence="2">
    <location>
        <begin position="83"/>
        <end position="93"/>
    </location>
</feature>
<dbReference type="Pfam" id="PF00249">
    <property type="entry name" value="Myb_DNA-binding"/>
    <property type="match status" value="1"/>
</dbReference>
<comment type="caution">
    <text evidence="5">The sequence shown here is derived from an EMBL/GenBank/DDBJ whole genome shotgun (WGS) entry which is preliminary data.</text>
</comment>
<dbReference type="InterPro" id="IPR009057">
    <property type="entry name" value="Homeodomain-like_sf"/>
</dbReference>
<sequence length="237" mass="26297">MNRHSSETILARIAQDSSVKNGEEDETIALMVQKHGPKKWSTIAEALPGRIGKQCCERIDNSIKNWWNCSLKKRINTYEKVPRDAESTGKKESQVISFSHSQGKMVNDGNSPELEIDTWLEDNPDKEIIPPDPGSGSKSTPIKEGATEQVWLLQVEFADTPGIDRGLESPSAWKSPCIFSENTSPVVAEAQEVVSASNKKSAAKRELARDENSRPSKQPRMEAVFLISPTAHLLSDW</sequence>
<dbReference type="SUPFAM" id="SSF46689">
    <property type="entry name" value="Homeodomain-like"/>
    <property type="match status" value="1"/>
</dbReference>
<keyword evidence="6" id="KW-1185">Reference proteome</keyword>
<feature type="domain" description="HTH myb-type" evidence="4">
    <location>
        <begin position="23"/>
        <end position="75"/>
    </location>
</feature>
<evidence type="ECO:0000256" key="2">
    <source>
        <dbReference type="SAM" id="MobiDB-lite"/>
    </source>
</evidence>
<dbReference type="PROSITE" id="PS50090">
    <property type="entry name" value="MYB_LIKE"/>
    <property type="match status" value="1"/>
</dbReference>
<evidence type="ECO:0000259" key="3">
    <source>
        <dbReference type="PROSITE" id="PS50090"/>
    </source>
</evidence>
<evidence type="ECO:0000313" key="5">
    <source>
        <dbReference type="EMBL" id="KAF3337972.1"/>
    </source>
</evidence>
<evidence type="ECO:0000313" key="6">
    <source>
        <dbReference type="Proteomes" id="UP000623129"/>
    </source>
</evidence>
<name>A0A833RFD4_9POAL</name>
<dbReference type="OrthoDB" id="2143914at2759"/>
<dbReference type="AlphaFoldDB" id="A0A833RFD4"/>
<dbReference type="Gene3D" id="1.10.10.60">
    <property type="entry name" value="Homeodomain-like"/>
    <property type="match status" value="1"/>
</dbReference>
<dbReference type="InterPro" id="IPR050560">
    <property type="entry name" value="MYB_TF"/>
</dbReference>
<reference evidence="5" key="1">
    <citation type="submission" date="2020-01" db="EMBL/GenBank/DDBJ databases">
        <title>Genome sequence of Kobresia littledalei, the first chromosome-level genome in the family Cyperaceae.</title>
        <authorList>
            <person name="Qu G."/>
        </authorList>
    </citation>
    <scope>NUCLEOTIDE SEQUENCE</scope>
    <source>
        <strain evidence="5">C.B.Clarke</strain>
        <tissue evidence="5">Leaf</tissue>
    </source>
</reference>
<dbReference type="InterPro" id="IPR001005">
    <property type="entry name" value="SANT/Myb"/>
</dbReference>
<feature type="region of interest" description="Disordered" evidence="2">
    <location>
        <begin position="123"/>
        <end position="142"/>
    </location>
</feature>
<evidence type="ECO:0000256" key="1">
    <source>
        <dbReference type="ARBA" id="ARBA00023125"/>
    </source>
</evidence>
<protein>
    <submittedName>
        <fullName evidence="5">Transcriptional activator Myb-like protein</fullName>
    </submittedName>
</protein>
<organism evidence="5 6">
    <name type="scientific">Carex littledalei</name>
    <dbReference type="NCBI Taxonomy" id="544730"/>
    <lineage>
        <taxon>Eukaryota</taxon>
        <taxon>Viridiplantae</taxon>
        <taxon>Streptophyta</taxon>
        <taxon>Embryophyta</taxon>
        <taxon>Tracheophyta</taxon>
        <taxon>Spermatophyta</taxon>
        <taxon>Magnoliopsida</taxon>
        <taxon>Liliopsida</taxon>
        <taxon>Poales</taxon>
        <taxon>Cyperaceae</taxon>
        <taxon>Cyperoideae</taxon>
        <taxon>Cariceae</taxon>
        <taxon>Carex</taxon>
        <taxon>Carex subgen. Euthyceras</taxon>
    </lineage>
</organism>
<dbReference type="PROSITE" id="PS51294">
    <property type="entry name" value="HTH_MYB"/>
    <property type="match status" value="1"/>
</dbReference>
<proteinExistence type="predicted"/>